<dbReference type="GO" id="GO:0009055">
    <property type="term" value="F:electron transfer activity"/>
    <property type="evidence" value="ECO:0007669"/>
    <property type="project" value="InterPro"/>
</dbReference>
<evidence type="ECO:0000256" key="10">
    <source>
        <dbReference type="SAM" id="MobiDB-lite"/>
    </source>
</evidence>
<name>A0A8S0PJA9_OLEEU</name>
<evidence type="ECO:0000256" key="9">
    <source>
        <dbReference type="ARBA" id="ARBA00035011"/>
    </source>
</evidence>
<dbReference type="AlphaFoldDB" id="A0A8S0PJA9"/>
<evidence type="ECO:0000256" key="7">
    <source>
        <dbReference type="ARBA" id="ARBA00023180"/>
    </source>
</evidence>
<evidence type="ECO:0000256" key="11">
    <source>
        <dbReference type="SAM" id="SignalP"/>
    </source>
</evidence>
<evidence type="ECO:0000313" key="14">
    <source>
        <dbReference type="Proteomes" id="UP000594638"/>
    </source>
</evidence>
<dbReference type="InterPro" id="IPR003245">
    <property type="entry name" value="Phytocyanin_dom"/>
</dbReference>
<comment type="caution">
    <text evidence="13">The sequence shown here is derived from an EMBL/GenBank/DDBJ whole genome shotgun (WGS) entry which is preliminary data.</text>
</comment>
<evidence type="ECO:0000256" key="6">
    <source>
        <dbReference type="ARBA" id="ARBA00023157"/>
    </source>
</evidence>
<dbReference type="Pfam" id="PF02298">
    <property type="entry name" value="Cu_bind_like"/>
    <property type="match status" value="1"/>
</dbReference>
<accession>A0A8S0PJA9</accession>
<evidence type="ECO:0000256" key="4">
    <source>
        <dbReference type="ARBA" id="ARBA00022729"/>
    </source>
</evidence>
<dbReference type="PANTHER" id="PTHR33021:SF253">
    <property type="entry name" value="EARLY NODULIN-LIKE PROTEIN 9"/>
    <property type="match status" value="1"/>
</dbReference>
<protein>
    <submittedName>
        <fullName evidence="13">Early nodulin 1</fullName>
    </submittedName>
</protein>
<dbReference type="EMBL" id="CACTIH010000064">
    <property type="protein sequence ID" value="CAA2946636.1"/>
    <property type="molecule type" value="Genomic_DNA"/>
</dbReference>
<sequence length="218" mass="23331">MAPTVVLRSNGKALHVLGVLSVLLLIQRGNAFEFRVGGPRGSWTVPNDPNSASYNQWAEMNRFQIGDTLLFVYPTDRDSVLQVTMDDHTNCNTASPIAKFSDGHTVFKFDQSGPYYFISGVAENCHKNEKLIVVVMADRSDRSKQTVPTSSPPSPSAEVPAPSPPPNFEDSPPTGVDLNPVPAPGQESPTNNGGASIDMSVIGSIGTFLGSFILLLVS</sequence>
<keyword evidence="6" id="KW-1015">Disulfide bond</keyword>
<feature type="compositionally biased region" description="Pro residues" evidence="10">
    <location>
        <begin position="150"/>
        <end position="167"/>
    </location>
</feature>
<dbReference type="PANTHER" id="PTHR33021">
    <property type="entry name" value="BLUE COPPER PROTEIN"/>
    <property type="match status" value="1"/>
</dbReference>
<evidence type="ECO:0000256" key="8">
    <source>
        <dbReference type="ARBA" id="ARBA00023288"/>
    </source>
</evidence>
<feature type="domain" description="Phytocyanin" evidence="12">
    <location>
        <begin position="32"/>
        <end position="137"/>
    </location>
</feature>
<dbReference type="Proteomes" id="UP000594638">
    <property type="component" value="Unassembled WGS sequence"/>
</dbReference>
<evidence type="ECO:0000256" key="3">
    <source>
        <dbReference type="ARBA" id="ARBA00022622"/>
    </source>
</evidence>
<keyword evidence="7" id="KW-0325">Glycoprotein</keyword>
<comment type="similarity">
    <text evidence="9">Belongs to the early nodulin-like (ENODL) family.</text>
</comment>
<evidence type="ECO:0000259" key="12">
    <source>
        <dbReference type="PROSITE" id="PS51485"/>
    </source>
</evidence>
<dbReference type="FunFam" id="2.60.40.420:FF:000010">
    <property type="entry name" value="Early nodulin-like protein 1"/>
    <property type="match status" value="1"/>
</dbReference>
<keyword evidence="2" id="KW-1003">Cell membrane</keyword>
<dbReference type="GO" id="GO:0005886">
    <property type="term" value="C:plasma membrane"/>
    <property type="evidence" value="ECO:0007669"/>
    <property type="project" value="UniProtKB-SubCell"/>
</dbReference>
<dbReference type="Gramene" id="OE9A006449T1">
    <property type="protein sequence ID" value="OE9A006449C1"/>
    <property type="gene ID" value="OE9A006449"/>
</dbReference>
<dbReference type="PROSITE" id="PS51485">
    <property type="entry name" value="PHYTOCYANIN"/>
    <property type="match status" value="1"/>
</dbReference>
<feature type="signal peptide" evidence="11">
    <location>
        <begin position="1"/>
        <end position="31"/>
    </location>
</feature>
<dbReference type="InterPro" id="IPR008972">
    <property type="entry name" value="Cupredoxin"/>
</dbReference>
<proteinExistence type="inferred from homology"/>
<comment type="subcellular location">
    <subcellularLocation>
        <location evidence="1">Cell membrane</location>
        <topology evidence="1">Lipid-anchor</topology>
        <topology evidence="1">GPI-anchor</topology>
    </subcellularLocation>
</comment>
<keyword evidence="8" id="KW-0449">Lipoprotein</keyword>
<evidence type="ECO:0000313" key="13">
    <source>
        <dbReference type="EMBL" id="CAA2946636.1"/>
    </source>
</evidence>
<dbReference type="Gene3D" id="2.60.40.420">
    <property type="entry name" value="Cupredoxins - blue copper proteins"/>
    <property type="match status" value="1"/>
</dbReference>
<keyword evidence="3" id="KW-0336">GPI-anchor</keyword>
<evidence type="ECO:0000256" key="5">
    <source>
        <dbReference type="ARBA" id="ARBA00023136"/>
    </source>
</evidence>
<keyword evidence="4 11" id="KW-0732">Signal</keyword>
<evidence type="ECO:0000256" key="2">
    <source>
        <dbReference type="ARBA" id="ARBA00022475"/>
    </source>
</evidence>
<dbReference type="CDD" id="cd11019">
    <property type="entry name" value="OsENODL1_like"/>
    <property type="match status" value="1"/>
</dbReference>
<feature type="region of interest" description="Disordered" evidence="10">
    <location>
        <begin position="141"/>
        <end position="195"/>
    </location>
</feature>
<evidence type="ECO:0000256" key="1">
    <source>
        <dbReference type="ARBA" id="ARBA00004609"/>
    </source>
</evidence>
<dbReference type="InterPro" id="IPR039391">
    <property type="entry name" value="Phytocyanin-like"/>
</dbReference>
<gene>
    <name evidence="13" type="ORF">OLEA9_A006449</name>
</gene>
<dbReference type="GO" id="GO:0098552">
    <property type="term" value="C:side of membrane"/>
    <property type="evidence" value="ECO:0007669"/>
    <property type="project" value="UniProtKB-KW"/>
</dbReference>
<feature type="chain" id="PRO_5035895552" evidence="11">
    <location>
        <begin position="32"/>
        <end position="218"/>
    </location>
</feature>
<reference evidence="13 14" key="1">
    <citation type="submission" date="2019-12" db="EMBL/GenBank/DDBJ databases">
        <authorList>
            <person name="Alioto T."/>
            <person name="Alioto T."/>
            <person name="Gomez Garrido J."/>
        </authorList>
    </citation>
    <scope>NUCLEOTIDE SEQUENCE [LARGE SCALE GENOMIC DNA]</scope>
</reference>
<organism evidence="13 14">
    <name type="scientific">Olea europaea subsp. europaea</name>
    <dbReference type="NCBI Taxonomy" id="158383"/>
    <lineage>
        <taxon>Eukaryota</taxon>
        <taxon>Viridiplantae</taxon>
        <taxon>Streptophyta</taxon>
        <taxon>Embryophyta</taxon>
        <taxon>Tracheophyta</taxon>
        <taxon>Spermatophyta</taxon>
        <taxon>Magnoliopsida</taxon>
        <taxon>eudicotyledons</taxon>
        <taxon>Gunneridae</taxon>
        <taxon>Pentapetalae</taxon>
        <taxon>asterids</taxon>
        <taxon>lamiids</taxon>
        <taxon>Lamiales</taxon>
        <taxon>Oleaceae</taxon>
        <taxon>Oleeae</taxon>
        <taxon>Olea</taxon>
    </lineage>
</organism>
<dbReference type="InterPro" id="IPR041846">
    <property type="entry name" value="ENL_dom"/>
</dbReference>
<keyword evidence="14" id="KW-1185">Reference proteome</keyword>
<dbReference type="OrthoDB" id="691587at2759"/>
<dbReference type="SUPFAM" id="SSF49503">
    <property type="entry name" value="Cupredoxins"/>
    <property type="match status" value="1"/>
</dbReference>
<keyword evidence="5" id="KW-0472">Membrane</keyword>